<sequence>MAVGAAFPTASRFLEAANAFIGQTIRDQTAVASDCAIPRRDIAKISISFRAVDGDVMVQLETFDIEFSNPEHVYFAGQEISGKIILILKEAKKINEILLELKGRARTYWTKHSGKSRKHCSDSEPYFCEQFNTNYTHRFGGASGDRSDPERIIPVGRHEVPFSYTLPKTLPSSFEGEFGCIRYTCKAICERPWDFDITSRRAFTIVGIEDINEDPRAKDPASVSDSNYNIRFCCRKQGTISVDLSVDRIGYTPGELIELTALIKNDSQKTLRNSCARIKQHVCYRAKTFAGHEHTKTANKVIAKREKGEIAPRSTFKWEHEKIALPSVPPKLTRCRIIDVTYSLELEVDPGIVVSLPIIVGTIPLLGEGILRSQLREKASCERELRHSRQTNGGNMKSPSSMGKSTLEESESIVQVMVTDESGQVVDDVNNEDEEIAAQLAARKRVRMPSSILSELYPTLPSPYYRESFFGAVEISEDKESVQYGEHRFAPKYPVYCD</sequence>
<dbReference type="PANTHER" id="PTHR11188:SF176">
    <property type="entry name" value="ARRESTIN DOMAIN-CONTAINING PROTEIN 1"/>
    <property type="match status" value="1"/>
</dbReference>
<dbReference type="InterPro" id="IPR011021">
    <property type="entry name" value="Arrestin-like_N"/>
</dbReference>
<dbReference type="SMART" id="SM01017">
    <property type="entry name" value="Arrestin_C"/>
    <property type="match status" value="1"/>
</dbReference>
<accession>A0A914XGF5</accession>
<dbReference type="Pfam" id="PF00339">
    <property type="entry name" value="Arrestin_N"/>
    <property type="match status" value="1"/>
</dbReference>
<keyword evidence="4" id="KW-1185">Reference proteome</keyword>
<dbReference type="InterPro" id="IPR050357">
    <property type="entry name" value="Arrestin_domain-protein"/>
</dbReference>
<proteinExistence type="inferred from homology"/>
<dbReference type="PANTHER" id="PTHR11188">
    <property type="entry name" value="ARRESTIN DOMAIN CONTAINING PROTEIN"/>
    <property type="match status" value="1"/>
</dbReference>
<comment type="similarity">
    <text evidence="1">Belongs to the arrestin family.</text>
</comment>
<dbReference type="WBParaSite" id="PSAMB.scaffold847size40312.g9197.t1">
    <property type="protein sequence ID" value="PSAMB.scaffold847size40312.g9197.t1"/>
    <property type="gene ID" value="PSAMB.scaffold847size40312.g9197"/>
</dbReference>
<evidence type="ECO:0000313" key="4">
    <source>
        <dbReference type="Proteomes" id="UP000887566"/>
    </source>
</evidence>
<dbReference type="Proteomes" id="UP000887566">
    <property type="component" value="Unplaced"/>
</dbReference>
<evidence type="ECO:0000313" key="5">
    <source>
        <dbReference type="WBParaSite" id="PSAMB.scaffold847size40312.g9197.t1"/>
    </source>
</evidence>
<evidence type="ECO:0000256" key="2">
    <source>
        <dbReference type="SAM" id="MobiDB-lite"/>
    </source>
</evidence>
<name>A0A914XGF5_9BILA</name>
<protein>
    <submittedName>
        <fullName evidence="5">Arrestin C-terminal-like domain-containing protein</fullName>
    </submittedName>
</protein>
<evidence type="ECO:0000259" key="3">
    <source>
        <dbReference type="SMART" id="SM01017"/>
    </source>
</evidence>
<reference evidence="5" key="1">
    <citation type="submission" date="2022-11" db="UniProtKB">
        <authorList>
            <consortium name="WormBaseParasite"/>
        </authorList>
    </citation>
    <scope>IDENTIFICATION</scope>
</reference>
<dbReference type="GO" id="GO:0015031">
    <property type="term" value="P:protein transport"/>
    <property type="evidence" value="ECO:0007669"/>
    <property type="project" value="TreeGrafter"/>
</dbReference>
<dbReference type="Pfam" id="PF02752">
    <property type="entry name" value="Arrestin_C"/>
    <property type="match status" value="1"/>
</dbReference>
<dbReference type="GO" id="GO:0005737">
    <property type="term" value="C:cytoplasm"/>
    <property type="evidence" value="ECO:0007669"/>
    <property type="project" value="TreeGrafter"/>
</dbReference>
<dbReference type="SUPFAM" id="SSF81296">
    <property type="entry name" value="E set domains"/>
    <property type="match status" value="2"/>
</dbReference>
<dbReference type="InterPro" id="IPR014752">
    <property type="entry name" value="Arrestin-like_C"/>
</dbReference>
<feature type="region of interest" description="Disordered" evidence="2">
    <location>
        <begin position="381"/>
        <end position="406"/>
    </location>
</feature>
<feature type="compositionally biased region" description="Polar residues" evidence="2">
    <location>
        <begin position="390"/>
        <end position="404"/>
    </location>
</feature>
<dbReference type="InterPro" id="IPR011022">
    <property type="entry name" value="Arrestin_C-like"/>
</dbReference>
<dbReference type="InterPro" id="IPR014756">
    <property type="entry name" value="Ig_E-set"/>
</dbReference>
<dbReference type="Gene3D" id="2.60.40.640">
    <property type="match status" value="2"/>
</dbReference>
<organism evidence="4 5">
    <name type="scientific">Plectus sambesii</name>
    <dbReference type="NCBI Taxonomy" id="2011161"/>
    <lineage>
        <taxon>Eukaryota</taxon>
        <taxon>Metazoa</taxon>
        <taxon>Ecdysozoa</taxon>
        <taxon>Nematoda</taxon>
        <taxon>Chromadorea</taxon>
        <taxon>Plectida</taxon>
        <taxon>Plectina</taxon>
        <taxon>Plectoidea</taxon>
        <taxon>Plectidae</taxon>
        <taxon>Plectus</taxon>
    </lineage>
</organism>
<feature type="domain" description="Arrestin C-terminal-like" evidence="3">
    <location>
        <begin position="236"/>
        <end position="365"/>
    </location>
</feature>
<dbReference type="AlphaFoldDB" id="A0A914XGF5"/>
<evidence type="ECO:0000256" key="1">
    <source>
        <dbReference type="ARBA" id="ARBA00005298"/>
    </source>
</evidence>